<evidence type="ECO:0000313" key="12">
    <source>
        <dbReference type="Proteomes" id="UP000241229"/>
    </source>
</evidence>
<dbReference type="InterPro" id="IPR011925">
    <property type="entry name" value="LolCE_TM"/>
</dbReference>
<dbReference type="RefSeq" id="WP_106771128.1">
    <property type="nucleotide sequence ID" value="NZ_PXYK01000004.1"/>
</dbReference>
<evidence type="ECO:0000256" key="3">
    <source>
        <dbReference type="ARBA" id="ARBA00022448"/>
    </source>
</evidence>
<evidence type="ECO:0000259" key="10">
    <source>
        <dbReference type="Pfam" id="PF12704"/>
    </source>
</evidence>
<evidence type="ECO:0000256" key="5">
    <source>
        <dbReference type="ARBA" id="ARBA00022692"/>
    </source>
</evidence>
<comment type="caution">
    <text evidence="11">The sequence shown here is derived from an EMBL/GenBank/DDBJ whole genome shotgun (WGS) entry which is preliminary data.</text>
</comment>
<evidence type="ECO:0000256" key="4">
    <source>
        <dbReference type="ARBA" id="ARBA00022475"/>
    </source>
</evidence>
<feature type="transmembrane region" description="Helical" evidence="8">
    <location>
        <begin position="330"/>
        <end position="354"/>
    </location>
</feature>
<comment type="subcellular location">
    <subcellularLocation>
        <location evidence="1">Cell membrane</location>
        <topology evidence="1">Multi-pass membrane protein</topology>
    </subcellularLocation>
</comment>
<feature type="domain" description="ABC3 transporter permease C-terminal" evidence="9">
    <location>
        <begin position="289"/>
        <end position="422"/>
    </location>
</feature>
<evidence type="ECO:0000256" key="6">
    <source>
        <dbReference type="ARBA" id="ARBA00022989"/>
    </source>
</evidence>
<reference evidence="11 12" key="1">
    <citation type="submission" date="2018-03" db="EMBL/GenBank/DDBJ databases">
        <title>The draft genome of Mesorhizobium sp. 6GN-30.</title>
        <authorList>
            <person name="Liu L."/>
            <person name="Li L."/>
            <person name="Wang T."/>
            <person name="Zhang X."/>
            <person name="Liang L."/>
        </authorList>
    </citation>
    <scope>NUCLEOTIDE SEQUENCE [LARGE SCALE GENOMIC DNA]</scope>
    <source>
        <strain evidence="11 12">6GN30</strain>
    </source>
</reference>
<dbReference type="GO" id="GO:0042953">
    <property type="term" value="P:lipoprotein transport"/>
    <property type="evidence" value="ECO:0007669"/>
    <property type="project" value="InterPro"/>
</dbReference>
<dbReference type="InterPro" id="IPR025857">
    <property type="entry name" value="MacB_PCD"/>
</dbReference>
<evidence type="ECO:0000256" key="7">
    <source>
        <dbReference type="ARBA" id="ARBA00023136"/>
    </source>
</evidence>
<dbReference type="Proteomes" id="UP000241229">
    <property type="component" value="Unassembled WGS sequence"/>
</dbReference>
<keyword evidence="5 8" id="KW-0812">Transmembrane</keyword>
<sequence length="429" mass="46382">MTDKKSAVASAGAGAFSPFERMVAWRYLRSRRKETVISVIASISFFGIMLGVATLIIVMAVMNGFRAELLTRILGINGHVILSPVDLPLDDYEAIATRIDGVPGVRYAIPMIDGQVLASGIAGPGSGALVRGMRGADLARITLVANNIRQGSLVGFDTGEGVAIGQRMADNLGLVLGDTITLVSPEGDATPFGTTPRVKTYPVTAIFEVGMSEYDSSIIFMPLGEAQLYFNLERQAQTIEIFVDNPDGVDALKPQIEEAAGRPVYLSDWRQRNQTFFSALQVERNVMFMILTLIVLVAALNIISGLIMLVKDKGHDIAILRTMGATRGAILRIFLMTGAAIGVAGTVAGVVLGVVVCLNVEKIRQFFSWLSGTELFSPELYFLSQLPARMDLSETMTVVLMALVLSFIATIFPAWRAARLDPVEALRYE</sequence>
<dbReference type="NCBIfam" id="TIGR02212">
    <property type="entry name" value="lolCE"/>
    <property type="match status" value="1"/>
</dbReference>
<dbReference type="Pfam" id="PF12704">
    <property type="entry name" value="MacB_PCD"/>
    <property type="match status" value="1"/>
</dbReference>
<dbReference type="GO" id="GO:0098797">
    <property type="term" value="C:plasma membrane protein complex"/>
    <property type="evidence" value="ECO:0007669"/>
    <property type="project" value="TreeGrafter"/>
</dbReference>
<dbReference type="EMBL" id="PXYK01000004">
    <property type="protein sequence ID" value="PSJ64383.1"/>
    <property type="molecule type" value="Genomic_DNA"/>
</dbReference>
<organism evidence="11 12">
    <name type="scientific">Kumtagia ephedrae</name>
    <dbReference type="NCBI Taxonomy" id="2116701"/>
    <lineage>
        <taxon>Bacteria</taxon>
        <taxon>Pseudomonadati</taxon>
        <taxon>Pseudomonadota</taxon>
        <taxon>Alphaproteobacteria</taxon>
        <taxon>Hyphomicrobiales</taxon>
        <taxon>Phyllobacteriaceae</taxon>
        <taxon>Kumtagia</taxon>
    </lineage>
</organism>
<evidence type="ECO:0000256" key="1">
    <source>
        <dbReference type="ARBA" id="ARBA00004651"/>
    </source>
</evidence>
<evidence type="ECO:0000256" key="2">
    <source>
        <dbReference type="ARBA" id="ARBA00005236"/>
    </source>
</evidence>
<dbReference type="PANTHER" id="PTHR30489:SF0">
    <property type="entry name" value="LIPOPROTEIN-RELEASING SYSTEM TRANSMEMBRANE PROTEIN LOLE"/>
    <property type="match status" value="1"/>
</dbReference>
<proteinExistence type="inferred from homology"/>
<gene>
    <name evidence="11" type="ORF">C7I84_05365</name>
</gene>
<evidence type="ECO:0000313" key="11">
    <source>
        <dbReference type="EMBL" id="PSJ64383.1"/>
    </source>
</evidence>
<keyword evidence="7 8" id="KW-0472">Membrane</keyword>
<evidence type="ECO:0000256" key="8">
    <source>
        <dbReference type="SAM" id="Phobius"/>
    </source>
</evidence>
<feature type="transmembrane region" description="Helical" evidence="8">
    <location>
        <begin position="395"/>
        <end position="415"/>
    </location>
</feature>
<feature type="domain" description="MacB-like periplasmic core" evidence="10">
    <location>
        <begin position="43"/>
        <end position="258"/>
    </location>
</feature>
<name>A0A2P7SPI9_9HYPH</name>
<accession>A0A2P7SPI9</accession>
<dbReference type="Pfam" id="PF02687">
    <property type="entry name" value="FtsX"/>
    <property type="match status" value="1"/>
</dbReference>
<comment type="similarity">
    <text evidence="2">Belongs to the ABC-4 integral membrane protein family. LolC/E subfamily.</text>
</comment>
<keyword evidence="4" id="KW-1003">Cell membrane</keyword>
<keyword evidence="3" id="KW-0813">Transport</keyword>
<dbReference type="InterPro" id="IPR051447">
    <property type="entry name" value="Lipoprotein-release_system"/>
</dbReference>
<dbReference type="PANTHER" id="PTHR30489">
    <property type="entry name" value="LIPOPROTEIN-RELEASING SYSTEM TRANSMEMBRANE PROTEIN LOLE"/>
    <property type="match status" value="1"/>
</dbReference>
<dbReference type="OrthoDB" id="9808461at2"/>
<evidence type="ECO:0000259" key="9">
    <source>
        <dbReference type="Pfam" id="PF02687"/>
    </source>
</evidence>
<dbReference type="AlphaFoldDB" id="A0A2P7SPI9"/>
<dbReference type="GO" id="GO:0044874">
    <property type="term" value="P:lipoprotein localization to outer membrane"/>
    <property type="evidence" value="ECO:0007669"/>
    <property type="project" value="TreeGrafter"/>
</dbReference>
<protein>
    <submittedName>
        <fullName evidence="11">Lipoprotein-releasing system transmembrane subunit LolC</fullName>
    </submittedName>
</protein>
<dbReference type="InterPro" id="IPR003838">
    <property type="entry name" value="ABC3_permease_C"/>
</dbReference>
<feature type="transmembrane region" description="Helical" evidence="8">
    <location>
        <begin position="36"/>
        <end position="62"/>
    </location>
</feature>
<feature type="transmembrane region" description="Helical" evidence="8">
    <location>
        <begin position="286"/>
        <end position="310"/>
    </location>
</feature>
<keyword evidence="12" id="KW-1185">Reference proteome</keyword>
<keyword evidence="11" id="KW-0449">Lipoprotein</keyword>
<keyword evidence="6 8" id="KW-1133">Transmembrane helix</keyword>